<dbReference type="Gene3D" id="2.40.50.140">
    <property type="entry name" value="Nucleic acid-binding proteins"/>
    <property type="match status" value="1"/>
</dbReference>
<dbReference type="Proteomes" id="UP001500888">
    <property type="component" value="Unassembled WGS sequence"/>
</dbReference>
<protein>
    <submittedName>
        <fullName evidence="1">Uncharacterized protein</fullName>
    </submittedName>
</protein>
<evidence type="ECO:0000313" key="2">
    <source>
        <dbReference type="Proteomes" id="UP001500888"/>
    </source>
</evidence>
<accession>A0ABP7HE78</accession>
<dbReference type="EMBL" id="BAAAZR010000001">
    <property type="protein sequence ID" value="GAA3790724.1"/>
    <property type="molecule type" value="Genomic_DNA"/>
</dbReference>
<proteinExistence type="predicted"/>
<organism evidence="1 2">
    <name type="scientific">Sphaerisporangium flaviroseum</name>
    <dbReference type="NCBI Taxonomy" id="509199"/>
    <lineage>
        <taxon>Bacteria</taxon>
        <taxon>Bacillati</taxon>
        <taxon>Actinomycetota</taxon>
        <taxon>Actinomycetes</taxon>
        <taxon>Streptosporangiales</taxon>
        <taxon>Streptosporangiaceae</taxon>
        <taxon>Sphaerisporangium</taxon>
    </lineage>
</organism>
<name>A0ABP7HE78_9ACTN</name>
<reference evidence="2" key="1">
    <citation type="journal article" date="2019" name="Int. J. Syst. Evol. Microbiol.">
        <title>The Global Catalogue of Microorganisms (GCM) 10K type strain sequencing project: providing services to taxonomists for standard genome sequencing and annotation.</title>
        <authorList>
            <consortium name="The Broad Institute Genomics Platform"/>
            <consortium name="The Broad Institute Genome Sequencing Center for Infectious Disease"/>
            <person name="Wu L."/>
            <person name="Ma J."/>
        </authorList>
    </citation>
    <scope>NUCLEOTIDE SEQUENCE [LARGE SCALE GENOMIC DNA]</scope>
    <source>
        <strain evidence="2">JCM 16908</strain>
    </source>
</reference>
<sequence length="69" mass="7398">MTRVVGRQGRVTGRIGPGLVGEVMVPIRGGVEAFYAHPSIPEEEIPPGTIIVVVEYSPPRTVYVARAIV</sequence>
<dbReference type="InterPro" id="IPR012340">
    <property type="entry name" value="NA-bd_OB-fold"/>
</dbReference>
<evidence type="ECO:0000313" key="1">
    <source>
        <dbReference type="EMBL" id="GAA3790724.1"/>
    </source>
</evidence>
<comment type="caution">
    <text evidence="1">The sequence shown here is derived from an EMBL/GenBank/DDBJ whole genome shotgun (WGS) entry which is preliminary data.</text>
</comment>
<keyword evidence="2" id="KW-1185">Reference proteome</keyword>
<gene>
    <name evidence="1" type="ORF">GCM10022226_07190</name>
</gene>